<proteinExistence type="predicted"/>
<dbReference type="EMBL" id="BX572600">
    <property type="protein sequence ID" value="CAE27714.1"/>
    <property type="molecule type" value="Genomic_DNA"/>
</dbReference>
<accession>Q6N7I4</accession>
<name>Q6N7I4_RHOPA</name>
<gene>
    <name evidence="1" type="ordered locus">RPA2273</name>
</gene>
<evidence type="ECO:0000313" key="1">
    <source>
        <dbReference type="EMBL" id="CAE27714.1"/>
    </source>
</evidence>
<sequence>MARKPNKQSADYDDSVFVNCSFDSQYKPVFNAIVFTIILCGFRARCALEIDDGSQPRIEKIFSIIERCRFEFTIFPVPRSMTTPNSRGSTCRSNSACS</sequence>
<reference evidence="1" key="1">
    <citation type="journal article" date="2004" name="Nat. Biotechnol.">
        <title>Complete genome sequence of the metabolically versatile photosynthetic bacterium Rhodopseudomonas palustris.</title>
        <authorList>
            <person name="Larimer F.W."/>
            <person name="Chain P."/>
            <person name="Hauser L."/>
            <person name="Lamerdin J."/>
            <person name="Malfatti S."/>
            <person name="Do L."/>
            <person name="Land M.L."/>
            <person name="Pelletier D.A."/>
            <person name="Beatty J.T."/>
            <person name="Lang A.S."/>
            <person name="Tabita F.R."/>
            <person name="Gibson J.L."/>
            <person name="Hanson T.E."/>
            <person name="Bobst C."/>
            <person name="Torres J.L."/>
            <person name="Peres C."/>
            <person name="Harrison F.H."/>
            <person name="Gibson J."/>
            <person name="Harwood C.S."/>
        </authorList>
    </citation>
    <scope>NUCLEOTIDE SEQUENCE [LARGE SCALE GENOMIC DNA]</scope>
    <source>
        <strain evidence="1">CGA009</strain>
    </source>
</reference>
<dbReference type="HOGENOM" id="CLU_2331824_0_0_5"/>
<dbReference type="AlphaFoldDB" id="Q6N7I4"/>
<organism evidence="1">
    <name type="scientific">Rhodopseudomonas palustris (strain ATCC BAA-98 / CGA009)</name>
    <dbReference type="NCBI Taxonomy" id="258594"/>
    <lineage>
        <taxon>Bacteria</taxon>
        <taxon>Pseudomonadati</taxon>
        <taxon>Pseudomonadota</taxon>
        <taxon>Alphaproteobacteria</taxon>
        <taxon>Hyphomicrobiales</taxon>
        <taxon>Nitrobacteraceae</taxon>
        <taxon>Rhodopseudomonas</taxon>
    </lineage>
</organism>
<dbReference type="STRING" id="258594.RPA2273"/>
<protein>
    <submittedName>
        <fullName evidence="1">Uncharacterized protein</fullName>
    </submittedName>
</protein>